<protein>
    <submittedName>
        <fullName evidence="4">Ser/Thr kinase</fullName>
    </submittedName>
</protein>
<keyword evidence="2" id="KW-1133">Transmembrane helix</keyword>
<dbReference type="Pfam" id="PF03109">
    <property type="entry name" value="ABC1"/>
    <property type="match status" value="1"/>
</dbReference>
<dbReference type="EMBL" id="KT727016">
    <property type="protein sequence ID" value="AMH40427.1"/>
    <property type="molecule type" value="Genomic_DNA"/>
</dbReference>
<keyword evidence="2" id="KW-0812">Transmembrane</keyword>
<dbReference type="SUPFAM" id="SSF56112">
    <property type="entry name" value="Protein kinase-like (PK-like)"/>
    <property type="match status" value="1"/>
</dbReference>
<evidence type="ECO:0000313" key="4">
    <source>
        <dbReference type="EMBL" id="AMH40427.1"/>
    </source>
</evidence>
<keyword evidence="2" id="KW-0472">Membrane</keyword>
<dbReference type="PROSITE" id="PS50011">
    <property type="entry name" value="PROTEIN_KINASE_DOM"/>
    <property type="match status" value="1"/>
</dbReference>
<organism evidence="4">
    <name type="scientific">Leptolyngbya sp. ISBN3-Nov-94-8</name>
    <dbReference type="NCBI Taxonomy" id="1798139"/>
    <lineage>
        <taxon>Bacteria</taxon>
        <taxon>Bacillati</taxon>
        <taxon>Cyanobacteriota</taxon>
        <taxon>Cyanophyceae</taxon>
        <taxon>Leptolyngbyales</taxon>
        <taxon>Leptolyngbyaceae</taxon>
        <taxon>Leptolyngbya group</taxon>
        <taxon>Leptolyngbya</taxon>
    </lineage>
</organism>
<evidence type="ECO:0000259" key="3">
    <source>
        <dbReference type="PROSITE" id="PS50011"/>
    </source>
</evidence>
<dbReference type="GO" id="GO:0004672">
    <property type="term" value="F:protein kinase activity"/>
    <property type="evidence" value="ECO:0007669"/>
    <property type="project" value="InterPro"/>
</dbReference>
<evidence type="ECO:0000256" key="1">
    <source>
        <dbReference type="ARBA" id="ARBA00009670"/>
    </source>
</evidence>
<dbReference type="AlphaFoldDB" id="A0A125SL26"/>
<dbReference type="InterPro" id="IPR000719">
    <property type="entry name" value="Prot_kinase_dom"/>
</dbReference>
<sequence>MLSCVEPQNATMLKKSQCTTPLLQPSEKKALQEVPVSKPQFWRIFFILGRLLLLVLNFLRDIVLQGSEEGRAAKVREFLELLGGMWIKVGQIFAMRTDLFSLEFCRELAKLQDRAMIFSPQLSMEIIEAQLGTSIDEVFDDFELEPFAAASLSQVHKARRKQAGNWVVIKVQRPYAAEYFQYDFNLLNLAFNLLGQFKALQYLRLDEMLQEIQASMEEELDYRLEASNMLRLKQTLTDHGIYVPDVYLEFNTDRVLVMEFIDGVFVSDFNSVLRDDPKRVKHWLAENNIDPCKVAQELLQSAFRQLYEDLLFHGDLHSGNIILLRNSKLALIDFGSVGRLDPKFAAQYDQYFRAMAEGAFDKAAELLLLTMGQLPPIDLVKVKRRIVRVLNKQAARSMIKNLPYYEKSIGSSSAELGQIMAEFKIGVNWQYLRMRRTFDTLDQNISILNPGFDFVAEIQMYLEGKFRRMKCKQIQQPPDMMQRINDLYELLTPALTRRAFEFEGEVSLESRLAAMVLQSITLAMWLVLIFCFGIYLYQYHYSIVGNLHLTSNWFTHWLDSIPPIHPYAWYLLGSVMIVIIFRTSRFASSLLEPVVPLPRD</sequence>
<keyword evidence="4" id="KW-0808">Transferase</keyword>
<evidence type="ECO:0000256" key="2">
    <source>
        <dbReference type="SAM" id="Phobius"/>
    </source>
</evidence>
<dbReference type="InterPro" id="IPR011009">
    <property type="entry name" value="Kinase-like_dom_sf"/>
</dbReference>
<name>A0A125SL26_9CYAN</name>
<dbReference type="InterPro" id="IPR050154">
    <property type="entry name" value="UbiB_kinase"/>
</dbReference>
<gene>
    <name evidence="4" type="primary">ORF2</name>
</gene>
<proteinExistence type="inferred from homology"/>
<comment type="similarity">
    <text evidence="1">Belongs to the protein kinase superfamily. ADCK protein kinase family.</text>
</comment>
<feature type="transmembrane region" description="Helical" evidence="2">
    <location>
        <begin position="512"/>
        <end position="537"/>
    </location>
</feature>
<dbReference type="PANTHER" id="PTHR10566">
    <property type="entry name" value="CHAPERONE-ACTIVITY OF BC1 COMPLEX CABC1 -RELATED"/>
    <property type="match status" value="1"/>
</dbReference>
<dbReference type="InterPro" id="IPR004147">
    <property type="entry name" value="ABC1_dom"/>
</dbReference>
<accession>A0A125SL26</accession>
<keyword evidence="4" id="KW-0418">Kinase</keyword>
<reference evidence="4" key="1">
    <citation type="submission" date="2015-09" db="EMBL/GenBank/DDBJ databases">
        <authorList>
            <person name="Jackson K.R."/>
            <person name="Lunt B.L."/>
            <person name="Fisher J.N.B."/>
            <person name="Gardner A.V."/>
            <person name="Bailey M.E."/>
            <person name="Deus L.M."/>
            <person name="Earl A.S."/>
            <person name="Gibby P.D."/>
            <person name="Hartmann K.A."/>
            <person name="Liu J.E."/>
            <person name="Manci A.M."/>
            <person name="Nielsen D.A."/>
            <person name="Solomon M.B."/>
            <person name="Breakwell D.P."/>
            <person name="Burnett S.H."/>
            <person name="Grose J.H."/>
        </authorList>
    </citation>
    <scope>NUCLEOTIDE SEQUENCE</scope>
    <source>
        <strain evidence="4">ISBN3-Nov-94-8</strain>
    </source>
</reference>
<feature type="domain" description="Protein kinase" evidence="3">
    <location>
        <begin position="141"/>
        <end position="495"/>
    </location>
</feature>
<dbReference type="CDD" id="cd05121">
    <property type="entry name" value="ABC1_ADCK3-like"/>
    <property type="match status" value="1"/>
</dbReference>
<dbReference type="GO" id="GO:0005524">
    <property type="term" value="F:ATP binding"/>
    <property type="evidence" value="ECO:0007669"/>
    <property type="project" value="InterPro"/>
</dbReference>
<dbReference type="Gene3D" id="1.10.510.10">
    <property type="entry name" value="Transferase(Phosphotransferase) domain 1"/>
    <property type="match status" value="1"/>
</dbReference>
<dbReference type="PANTHER" id="PTHR10566:SF113">
    <property type="entry name" value="PROTEIN ACTIVITY OF BC1 COMPLEX KINASE 7, CHLOROPLASTIC"/>
    <property type="match status" value="1"/>
</dbReference>